<dbReference type="PROSITE" id="PS01104">
    <property type="entry name" value="RIBOSOMAL_L13E"/>
    <property type="match status" value="1"/>
</dbReference>
<evidence type="ECO:0000313" key="7">
    <source>
        <dbReference type="Proteomes" id="UP000279236"/>
    </source>
</evidence>
<dbReference type="InterPro" id="IPR001380">
    <property type="entry name" value="Ribosomal_eL13"/>
</dbReference>
<evidence type="ECO:0000256" key="3">
    <source>
        <dbReference type="ARBA" id="ARBA00023274"/>
    </source>
</evidence>
<comment type="similarity">
    <text evidence="1 4">Belongs to the eukaryotic ribosomal protein eL13 family.</text>
</comment>
<proteinExistence type="inferred from homology"/>
<gene>
    <name evidence="6" type="primary">RPL13</name>
    <name evidence="6" type="ORF">EHS24_006298</name>
</gene>
<feature type="region of interest" description="Disordered" evidence="5">
    <location>
        <begin position="24"/>
        <end position="49"/>
    </location>
</feature>
<evidence type="ECO:0000256" key="4">
    <source>
        <dbReference type="RuleBase" id="RU000572"/>
    </source>
</evidence>
<feature type="compositionally biased region" description="Basic and acidic residues" evidence="5">
    <location>
        <begin position="194"/>
        <end position="207"/>
    </location>
</feature>
<dbReference type="OrthoDB" id="10264538at2759"/>
<name>A0A427Y160_9TREE</name>
<evidence type="ECO:0000256" key="5">
    <source>
        <dbReference type="SAM" id="MobiDB-lite"/>
    </source>
</evidence>
<comment type="caution">
    <text evidence="6">The sequence shown here is derived from an EMBL/GenBank/DDBJ whole genome shotgun (WGS) entry which is preliminary data.</text>
</comment>
<dbReference type="GO" id="GO:0003723">
    <property type="term" value="F:RNA binding"/>
    <property type="evidence" value="ECO:0007669"/>
    <property type="project" value="TreeGrafter"/>
</dbReference>
<feature type="compositionally biased region" description="Basic residues" evidence="5">
    <location>
        <begin position="31"/>
        <end position="41"/>
    </location>
</feature>
<dbReference type="GO" id="GO:0003735">
    <property type="term" value="F:structural constituent of ribosome"/>
    <property type="evidence" value="ECO:0007669"/>
    <property type="project" value="InterPro"/>
</dbReference>
<dbReference type="HAMAP" id="MF_00499">
    <property type="entry name" value="Ribosomal_eL13"/>
    <property type="match status" value="1"/>
</dbReference>
<dbReference type="GO" id="GO:0022625">
    <property type="term" value="C:cytosolic large ribosomal subunit"/>
    <property type="evidence" value="ECO:0007669"/>
    <property type="project" value="TreeGrafter"/>
</dbReference>
<keyword evidence="3 4" id="KW-0687">Ribonucleoprotein</keyword>
<accession>A0A427Y160</accession>
<sequence>MVKHNNQLQKNHFHKDWQRRVKTWFNQPGQKKSRRTARSKKALASGAAPLQRLRPAVRCPTQRYNIRIREGRGFTLSELKLAGVNRKSAKGLGIVVDHRRRSKSEESQKLNVERLQAYKARLVVFPRVHGKPKAGDAQGDDLTAHITRDLPALPATYVAEAPRAITAEEKEFKAFTALRQARSDARHAGKRAKRAAEKKAAAEEAKK</sequence>
<dbReference type="PANTHER" id="PTHR11722:SF0">
    <property type="entry name" value="LARGE RIBOSOMAL SUBUNIT PROTEIN EL13"/>
    <property type="match status" value="1"/>
</dbReference>
<evidence type="ECO:0000313" key="6">
    <source>
        <dbReference type="EMBL" id="RSH84773.1"/>
    </source>
</evidence>
<organism evidence="6 7">
    <name type="scientific">Apiotrichum porosum</name>
    <dbReference type="NCBI Taxonomy" id="105984"/>
    <lineage>
        <taxon>Eukaryota</taxon>
        <taxon>Fungi</taxon>
        <taxon>Dikarya</taxon>
        <taxon>Basidiomycota</taxon>
        <taxon>Agaricomycotina</taxon>
        <taxon>Tremellomycetes</taxon>
        <taxon>Trichosporonales</taxon>
        <taxon>Trichosporonaceae</taxon>
        <taxon>Apiotrichum</taxon>
    </lineage>
</organism>
<dbReference type="GO" id="GO:0006412">
    <property type="term" value="P:translation"/>
    <property type="evidence" value="ECO:0007669"/>
    <property type="project" value="InterPro"/>
</dbReference>
<feature type="region of interest" description="Disordered" evidence="5">
    <location>
        <begin position="182"/>
        <end position="207"/>
    </location>
</feature>
<dbReference type="STRING" id="105984.A0A427Y160"/>
<protein>
    <recommendedName>
        <fullName evidence="4">60S ribosomal protein L13</fullName>
    </recommendedName>
</protein>
<evidence type="ECO:0000256" key="2">
    <source>
        <dbReference type="ARBA" id="ARBA00022980"/>
    </source>
</evidence>
<dbReference type="AlphaFoldDB" id="A0A427Y160"/>
<dbReference type="PANTHER" id="PTHR11722">
    <property type="entry name" value="60S RIBOSOMAL PROTEIN L13"/>
    <property type="match status" value="1"/>
</dbReference>
<dbReference type="RefSeq" id="XP_028478221.1">
    <property type="nucleotide sequence ID" value="XM_028621769.1"/>
</dbReference>
<dbReference type="Pfam" id="PF01294">
    <property type="entry name" value="Ribosomal_L13e"/>
    <property type="match status" value="1"/>
</dbReference>
<reference evidence="6 7" key="1">
    <citation type="submission" date="2018-11" db="EMBL/GenBank/DDBJ databases">
        <title>Genome sequence of Apiotrichum porosum DSM 27194.</title>
        <authorList>
            <person name="Aliyu H."/>
            <person name="Gorte O."/>
            <person name="Ochsenreither K."/>
        </authorList>
    </citation>
    <scope>NUCLEOTIDE SEQUENCE [LARGE SCALE GENOMIC DNA]</scope>
    <source>
        <strain evidence="6 7">DSM 27194</strain>
    </source>
</reference>
<evidence type="ECO:0000256" key="1">
    <source>
        <dbReference type="ARBA" id="ARBA00005640"/>
    </source>
</evidence>
<keyword evidence="2 4" id="KW-0689">Ribosomal protein</keyword>
<keyword evidence="7" id="KW-1185">Reference proteome</keyword>
<dbReference type="InterPro" id="IPR018256">
    <property type="entry name" value="Ribosomal_eL13_CS"/>
</dbReference>
<dbReference type="Proteomes" id="UP000279236">
    <property type="component" value="Unassembled WGS sequence"/>
</dbReference>
<dbReference type="GeneID" id="39590841"/>
<dbReference type="Gene3D" id="1.20.5.110">
    <property type="match status" value="1"/>
</dbReference>
<dbReference type="EMBL" id="RSCE01000003">
    <property type="protein sequence ID" value="RSH84773.1"/>
    <property type="molecule type" value="Genomic_DNA"/>
</dbReference>
<dbReference type="FunFam" id="1.20.5.110:FF:000003">
    <property type="entry name" value="60S ribosomal protein L13"/>
    <property type="match status" value="1"/>
</dbReference>